<name>A0AAP6EM96_9ACTN</name>
<dbReference type="RefSeq" id="WP_010356783.1">
    <property type="nucleotide sequence ID" value="NZ_CP122369.1"/>
</dbReference>
<evidence type="ECO:0000313" key="3">
    <source>
        <dbReference type="EMBL" id="MDX2967161.1"/>
    </source>
</evidence>
<evidence type="ECO:0000313" key="5">
    <source>
        <dbReference type="Proteomes" id="UP001272987"/>
    </source>
</evidence>
<reference evidence="3 5" key="1">
    <citation type="journal article" date="2023" name="Microb. Genom.">
        <title>Mesoterricola silvestris gen. nov., sp. nov., Mesoterricola sediminis sp. nov., Geothrix oryzae sp. nov., Geothrix edaphica sp. nov., Geothrix rubra sp. nov., and Geothrix limicola sp. nov., six novel members of Acidobacteriota isolated from soils.</title>
        <authorList>
            <person name="Weisberg A.J."/>
            <person name="Pearce E."/>
            <person name="Kramer C.G."/>
            <person name="Chang J.H."/>
            <person name="Clarke C.R."/>
        </authorList>
    </citation>
    <scope>NUCLEOTIDE SEQUENCE</scope>
    <source>
        <strain evidence="4 5">NB05-1H</strain>
        <strain evidence="3">NRRL_B-16521</strain>
    </source>
</reference>
<dbReference type="AlphaFoldDB" id="A0AAP6EM96"/>
<comment type="caution">
    <text evidence="3">The sequence shown here is derived from an EMBL/GenBank/DDBJ whole genome shotgun (WGS) entry which is preliminary data.</text>
</comment>
<gene>
    <name evidence="3" type="ORF">PV399_46835</name>
    <name evidence="4" type="ORF">PV666_47360</name>
</gene>
<keyword evidence="5" id="KW-1185">Reference proteome</keyword>
<dbReference type="Gene3D" id="1.10.260.40">
    <property type="entry name" value="lambda repressor-like DNA-binding domains"/>
    <property type="match status" value="1"/>
</dbReference>
<sequence length="102" mass="11293">MPDSRHSAPSNSAHIGLVLEQICRQARLTPRTLAHKTGTAPGYVIEVLAGRNFPTRNFTVRCAQACGADTQVLIKIWDDERARATPRAHTSTDNRQSRTEEP</sequence>
<evidence type="ECO:0000256" key="1">
    <source>
        <dbReference type="SAM" id="MobiDB-lite"/>
    </source>
</evidence>
<evidence type="ECO:0000259" key="2">
    <source>
        <dbReference type="SMART" id="SM00530"/>
    </source>
</evidence>
<dbReference type="GeneID" id="69812372"/>
<evidence type="ECO:0000313" key="4">
    <source>
        <dbReference type="EMBL" id="MDX3025435.1"/>
    </source>
</evidence>
<dbReference type="SUPFAM" id="SSF47413">
    <property type="entry name" value="lambda repressor-like DNA-binding domains"/>
    <property type="match status" value="1"/>
</dbReference>
<dbReference type="EMBL" id="JARAWP010000047">
    <property type="protein sequence ID" value="MDX3025435.1"/>
    <property type="molecule type" value="Genomic_DNA"/>
</dbReference>
<dbReference type="GO" id="GO:0003677">
    <property type="term" value="F:DNA binding"/>
    <property type="evidence" value="ECO:0007669"/>
    <property type="project" value="InterPro"/>
</dbReference>
<feature type="compositionally biased region" description="Basic and acidic residues" evidence="1">
    <location>
        <begin position="90"/>
        <end position="102"/>
    </location>
</feature>
<protein>
    <submittedName>
        <fullName evidence="3">Helix-turn-helix transcriptional regulator</fullName>
    </submittedName>
</protein>
<dbReference type="Proteomes" id="UP001282288">
    <property type="component" value="Unassembled WGS sequence"/>
</dbReference>
<dbReference type="InterPro" id="IPR010982">
    <property type="entry name" value="Lambda_DNA-bd_dom_sf"/>
</dbReference>
<organism evidence="3 6">
    <name type="scientific">Streptomyces acidiscabies</name>
    <dbReference type="NCBI Taxonomy" id="42234"/>
    <lineage>
        <taxon>Bacteria</taxon>
        <taxon>Bacillati</taxon>
        <taxon>Actinomycetota</taxon>
        <taxon>Actinomycetes</taxon>
        <taxon>Kitasatosporales</taxon>
        <taxon>Streptomycetaceae</taxon>
        <taxon>Streptomyces</taxon>
    </lineage>
</organism>
<dbReference type="EMBL" id="JARAWC010000085">
    <property type="protein sequence ID" value="MDX2967161.1"/>
    <property type="molecule type" value="Genomic_DNA"/>
</dbReference>
<dbReference type="SMART" id="SM00530">
    <property type="entry name" value="HTH_XRE"/>
    <property type="match status" value="1"/>
</dbReference>
<proteinExistence type="predicted"/>
<dbReference type="Proteomes" id="UP001272987">
    <property type="component" value="Unassembled WGS sequence"/>
</dbReference>
<feature type="region of interest" description="Disordered" evidence="1">
    <location>
        <begin position="80"/>
        <end position="102"/>
    </location>
</feature>
<dbReference type="InterPro" id="IPR001387">
    <property type="entry name" value="Cro/C1-type_HTH"/>
</dbReference>
<accession>A0AAP6EM96</accession>
<evidence type="ECO:0000313" key="6">
    <source>
        <dbReference type="Proteomes" id="UP001282288"/>
    </source>
</evidence>
<dbReference type="Pfam" id="PF13560">
    <property type="entry name" value="HTH_31"/>
    <property type="match status" value="1"/>
</dbReference>
<feature type="domain" description="HTH cro/C1-type" evidence="2">
    <location>
        <begin position="18"/>
        <end position="73"/>
    </location>
</feature>